<feature type="domain" description="Glycoside hydrolase family 65 C-terminal" evidence="5">
    <location>
        <begin position="703"/>
        <end position="761"/>
    </location>
</feature>
<keyword evidence="8" id="KW-1185">Reference proteome</keyword>
<evidence type="ECO:0000259" key="5">
    <source>
        <dbReference type="Pfam" id="PF03633"/>
    </source>
</evidence>
<feature type="binding site" evidence="3">
    <location>
        <begin position="362"/>
        <end position="363"/>
    </location>
    <ligand>
        <name>substrate</name>
    </ligand>
</feature>
<organism evidence="7 8">
    <name type="scientific">Dyadobacter pollutisoli</name>
    <dbReference type="NCBI Taxonomy" id="2910158"/>
    <lineage>
        <taxon>Bacteria</taxon>
        <taxon>Pseudomonadati</taxon>
        <taxon>Bacteroidota</taxon>
        <taxon>Cytophagia</taxon>
        <taxon>Cytophagales</taxon>
        <taxon>Spirosomataceae</taxon>
        <taxon>Dyadobacter</taxon>
    </lineage>
</organism>
<dbReference type="InterPro" id="IPR037018">
    <property type="entry name" value="GH65_N"/>
</dbReference>
<protein>
    <submittedName>
        <fullName evidence="7">Glycoside hydrolase family 65 protein</fullName>
    </submittedName>
</protein>
<dbReference type="GO" id="GO:0030246">
    <property type="term" value="F:carbohydrate binding"/>
    <property type="evidence" value="ECO:0007669"/>
    <property type="project" value="InterPro"/>
</dbReference>
<gene>
    <name evidence="7" type="ORF">ON006_31770</name>
</gene>
<dbReference type="RefSeq" id="WP_244821844.1">
    <property type="nucleotide sequence ID" value="NZ_CP112998.1"/>
</dbReference>
<dbReference type="PANTHER" id="PTHR11051:SF14">
    <property type="entry name" value="MALTOSE PHOSPHORYLASE"/>
    <property type="match status" value="1"/>
</dbReference>
<dbReference type="InterPro" id="IPR012341">
    <property type="entry name" value="6hp_glycosidase-like_sf"/>
</dbReference>
<reference evidence="7" key="1">
    <citation type="submission" date="2022-11" db="EMBL/GenBank/DDBJ databases">
        <title>Dyadobacter pollutisoli sp. nov., isolated from plastic dumped soil.</title>
        <authorList>
            <person name="Kim J.M."/>
            <person name="Kim K.R."/>
            <person name="Lee J.K."/>
            <person name="Hao L."/>
            <person name="Jeon C.O."/>
        </authorList>
    </citation>
    <scope>NUCLEOTIDE SEQUENCE</scope>
    <source>
        <strain evidence="7">U1</strain>
    </source>
</reference>
<dbReference type="InterPro" id="IPR008928">
    <property type="entry name" value="6-hairpin_glycosidase_sf"/>
</dbReference>
<dbReference type="SUPFAM" id="SSF48208">
    <property type="entry name" value="Six-hairpin glycosidases"/>
    <property type="match status" value="1"/>
</dbReference>
<dbReference type="AlphaFoldDB" id="A0A9E8N9C2"/>
<dbReference type="GO" id="GO:0004553">
    <property type="term" value="F:hydrolase activity, hydrolyzing O-glycosyl compounds"/>
    <property type="evidence" value="ECO:0007669"/>
    <property type="project" value="TreeGrafter"/>
</dbReference>
<dbReference type="EMBL" id="CP112998">
    <property type="protein sequence ID" value="WAC12290.1"/>
    <property type="molecule type" value="Genomic_DNA"/>
</dbReference>
<comment type="similarity">
    <text evidence="1">Belongs to the glycosyl hydrolase 65 family.</text>
</comment>
<dbReference type="Gene3D" id="2.70.98.40">
    <property type="entry name" value="Glycoside hydrolase, family 65, N-terminal domain"/>
    <property type="match status" value="1"/>
</dbReference>
<evidence type="ECO:0000259" key="6">
    <source>
        <dbReference type="Pfam" id="PF03636"/>
    </source>
</evidence>
<dbReference type="SUPFAM" id="SSF74650">
    <property type="entry name" value="Galactose mutarotase-like"/>
    <property type="match status" value="1"/>
</dbReference>
<dbReference type="Pfam" id="PF03633">
    <property type="entry name" value="Glyco_hydro_65C"/>
    <property type="match status" value="1"/>
</dbReference>
<dbReference type="Gene3D" id="1.50.10.10">
    <property type="match status" value="1"/>
</dbReference>
<dbReference type="KEGG" id="dpf:ON006_31770"/>
<dbReference type="GO" id="GO:0005975">
    <property type="term" value="P:carbohydrate metabolic process"/>
    <property type="evidence" value="ECO:0007669"/>
    <property type="project" value="InterPro"/>
</dbReference>
<evidence type="ECO:0000256" key="2">
    <source>
        <dbReference type="PIRSR" id="PIRSR036289-50"/>
    </source>
</evidence>
<dbReference type="Pfam" id="PF03632">
    <property type="entry name" value="Glyco_hydro_65m"/>
    <property type="match status" value="1"/>
</dbReference>
<evidence type="ECO:0000313" key="8">
    <source>
        <dbReference type="Proteomes" id="UP001164653"/>
    </source>
</evidence>
<dbReference type="PANTHER" id="PTHR11051">
    <property type="entry name" value="GLYCOSYL HYDROLASE-RELATED"/>
    <property type="match status" value="1"/>
</dbReference>
<feature type="binding site" evidence="3">
    <location>
        <begin position="605"/>
        <end position="606"/>
    </location>
    <ligand>
        <name>substrate</name>
    </ligand>
</feature>
<feature type="active site" description="Proton donor" evidence="2">
    <location>
        <position position="493"/>
    </location>
</feature>
<dbReference type="InterPro" id="IPR005196">
    <property type="entry name" value="Glyco_hydro_65_N"/>
</dbReference>
<feature type="domain" description="Glycoside hydrolase family 65 central catalytic" evidence="4">
    <location>
        <begin position="327"/>
        <end position="693"/>
    </location>
</feature>
<name>A0A9E8N9C2_9BACT</name>
<dbReference type="InterPro" id="IPR005195">
    <property type="entry name" value="Glyco_hydro_65_M"/>
</dbReference>
<evidence type="ECO:0000313" key="7">
    <source>
        <dbReference type="EMBL" id="WAC12290.1"/>
    </source>
</evidence>
<dbReference type="Pfam" id="PF03636">
    <property type="entry name" value="Glyco_hydro_65N"/>
    <property type="match status" value="1"/>
</dbReference>
<sequence>MKNYITHDEWCIVENSFHPEHNEITESLMSLGNGRMGQRGNFEERYSGKTLLGNYVAGVYFPDKTRVGWWKNGYPNYFAKVLNACNWVGIEIRIGGEVLDLHTCEVEGFSRVLNMKEGVLERTATVTLSGGKRLRIHSKRFCSMVDDEAGAISYSITPLNFEDNISITPYLDGNIRNRDSNYDESFWNEIHREAGTSQAYLTLETKQNPYGVELFQVATGMCFEIKINGQSIDYQSVPTETEKYVAATVDINLKEGQELTIYKYAVNLSSANYKREDLLEQAKRYIARISEKGFDQMYLEHIQAWAEKWEKNDIAIEGNVAAQQGIRFNIFHLGQTYTGEDERLNIGPKGFTGEKYGGSTYWDTEAYCIPFYLSTAEQKVARNLLVYRHKHLQKAIENAEKLGFTDGAALYPMVTMNGEECHNEWEITFEEIHRNGAIAYAIYDYTRYTGDESYLTDLGLEVLIGISRFWKQRVNWSEDKKQYVMLGVTGPNEYENNVNNNWYTNYIAAWTLRYTLDVIGKLWTEDSRKLNEIILRTSFQLNKELAEWKHIVENMHFPYDNDRQVYLQQQGFLDKEILTVDDITEHRPINQKWSWDRILRSCFIKQADVLQGLYFFEDEFQPEVIRRNFEFYEPMTVHESSLSPCVHSILAAGIGLKDKAYEMYVRTARLDLDDYNNDTEDGLHITSMAGTWMSIVKGFAGQRVKDGILILNPYIPEQWNSYTFRIGFRGAWLRIGVSKQGVTVENTSESGVNMVVKGEEVFVDAHSTWTK</sequence>
<dbReference type="InterPro" id="IPR011013">
    <property type="entry name" value="Gal_mutarotase_sf_dom"/>
</dbReference>
<evidence type="ECO:0000259" key="4">
    <source>
        <dbReference type="Pfam" id="PF03632"/>
    </source>
</evidence>
<dbReference type="InterPro" id="IPR017045">
    <property type="entry name" value="Malt_Pase/Glycosyl_Hdrlase"/>
</dbReference>
<dbReference type="GO" id="GO:0016757">
    <property type="term" value="F:glycosyltransferase activity"/>
    <property type="evidence" value="ECO:0007669"/>
    <property type="project" value="UniProtKB-ARBA"/>
</dbReference>
<evidence type="ECO:0000256" key="1">
    <source>
        <dbReference type="ARBA" id="ARBA00006768"/>
    </source>
</evidence>
<evidence type="ECO:0000256" key="3">
    <source>
        <dbReference type="PIRSR" id="PIRSR036289-51"/>
    </source>
</evidence>
<dbReference type="Gene3D" id="2.60.420.10">
    <property type="entry name" value="Maltose phosphorylase, domain 3"/>
    <property type="match status" value="1"/>
</dbReference>
<keyword evidence="7" id="KW-0378">Hydrolase</keyword>
<dbReference type="InterPro" id="IPR005194">
    <property type="entry name" value="Glyco_hydro_65_C"/>
</dbReference>
<dbReference type="Proteomes" id="UP001164653">
    <property type="component" value="Chromosome"/>
</dbReference>
<proteinExistence type="inferred from homology"/>
<dbReference type="PIRSF" id="PIRSF036289">
    <property type="entry name" value="Glycosyl_hydrolase_malt_phosph"/>
    <property type="match status" value="1"/>
</dbReference>
<dbReference type="NCBIfam" id="NF010380">
    <property type="entry name" value="PRK13807.1"/>
    <property type="match status" value="1"/>
</dbReference>
<feature type="domain" description="Glycoside hydrolase family 65 N-terminal" evidence="6">
    <location>
        <begin position="14"/>
        <end position="270"/>
    </location>
</feature>
<accession>A0A9E8N9C2</accession>